<dbReference type="InterPro" id="IPR020936">
    <property type="entry name" value="TrhO"/>
</dbReference>
<dbReference type="EC" id="1.14.-.-" evidence="1"/>
<dbReference type="AlphaFoldDB" id="A0A964E6S5"/>
<sequence>MDYIVSAFYKFFPLPDYAGRRTELLRLLESEGIRGSIMLAAEGINGTVSGAEKAIEHLHRVLEAIPGANPLSRKISRHEAQPFRRAKVRLKKELISLGEIAEPARRVGRYVSPAEWNVLIARDDVITIDARNHYETHVGKFEHAVDPGTRNFRQLPTFSRQMLDPVRTPRVATYCTGGIRCEKYTAWLLDQGFEEVYHLEGGILNYMAQMPEKESLFEGACYVFDERVAVRSGPHGLAADLSITACTACGSALTERDRAHPTYRAGCHCAHCDG</sequence>
<comment type="similarity">
    <text evidence="1">Belongs to the TrhO family.</text>
</comment>
<dbReference type="InterPro" id="IPR036873">
    <property type="entry name" value="Rhodanese-like_dom_sf"/>
</dbReference>
<dbReference type="Pfam" id="PF17773">
    <property type="entry name" value="UPF0176_N"/>
    <property type="match status" value="1"/>
</dbReference>
<evidence type="ECO:0000256" key="1">
    <source>
        <dbReference type="HAMAP-Rule" id="MF_00469"/>
    </source>
</evidence>
<accession>A0A964E6S5</accession>
<dbReference type="RefSeq" id="WP_227310495.1">
    <property type="nucleotide sequence ID" value="NZ_JAESVA010000016.1"/>
</dbReference>
<keyword evidence="4" id="KW-1185">Reference proteome</keyword>
<dbReference type="PROSITE" id="PS50206">
    <property type="entry name" value="RHODANESE_3"/>
    <property type="match status" value="1"/>
</dbReference>
<keyword evidence="1" id="KW-0560">Oxidoreductase</keyword>
<comment type="catalytic activity">
    <reaction evidence="1">
        <text>uridine(34) in tRNA + AH2 + O2 = 5-hydroxyuridine(34) in tRNA + A + H2O</text>
        <dbReference type="Rhea" id="RHEA:64224"/>
        <dbReference type="Rhea" id="RHEA-COMP:11727"/>
        <dbReference type="Rhea" id="RHEA-COMP:13381"/>
        <dbReference type="ChEBI" id="CHEBI:13193"/>
        <dbReference type="ChEBI" id="CHEBI:15377"/>
        <dbReference type="ChEBI" id="CHEBI:15379"/>
        <dbReference type="ChEBI" id="CHEBI:17499"/>
        <dbReference type="ChEBI" id="CHEBI:65315"/>
        <dbReference type="ChEBI" id="CHEBI:136877"/>
    </reaction>
</comment>
<protein>
    <recommendedName>
        <fullName evidence="1">tRNA uridine(34) hydroxylase</fullName>
        <ecNumber evidence="1">1.14.-.-</ecNumber>
    </recommendedName>
    <alternativeName>
        <fullName evidence="1">tRNA hydroxylation protein O</fullName>
    </alternativeName>
</protein>
<dbReference type="SMART" id="SM00450">
    <property type="entry name" value="RHOD"/>
    <property type="match status" value="1"/>
</dbReference>
<dbReference type="GO" id="GO:0016705">
    <property type="term" value="F:oxidoreductase activity, acting on paired donors, with incorporation or reduction of molecular oxygen"/>
    <property type="evidence" value="ECO:0007669"/>
    <property type="project" value="UniProtKB-UniRule"/>
</dbReference>
<keyword evidence="1" id="KW-0819">tRNA processing</keyword>
<dbReference type="PANTHER" id="PTHR43268">
    <property type="entry name" value="THIOSULFATE SULFURTRANSFERASE/RHODANESE-LIKE DOMAIN-CONTAINING PROTEIN 2"/>
    <property type="match status" value="1"/>
</dbReference>
<gene>
    <name evidence="1" type="primary">trhO</name>
    <name evidence="3" type="ORF">ACELLULO517_26215</name>
</gene>
<dbReference type="InterPro" id="IPR040503">
    <property type="entry name" value="TRHO_N"/>
</dbReference>
<name>A0A964E6S5_9PROT</name>
<dbReference type="Gene3D" id="3.30.70.100">
    <property type="match status" value="1"/>
</dbReference>
<dbReference type="Pfam" id="PF00581">
    <property type="entry name" value="Rhodanese"/>
    <property type="match status" value="1"/>
</dbReference>
<dbReference type="SUPFAM" id="SSF52821">
    <property type="entry name" value="Rhodanese/Cell cycle control phosphatase"/>
    <property type="match status" value="1"/>
</dbReference>
<dbReference type="EMBL" id="JAESVA010000016">
    <property type="protein sequence ID" value="MCB8883772.1"/>
    <property type="molecule type" value="Genomic_DNA"/>
</dbReference>
<reference evidence="3 4" key="1">
    <citation type="journal article" date="2021" name="Microorganisms">
        <title>Acidisoma silvae sp. nov. and Acidisomacellulosilytica sp. nov., Two Acidophilic Bacteria Isolated from Decaying Wood, Hydrolyzing Cellulose and Producing Poly-3-hydroxybutyrate.</title>
        <authorList>
            <person name="Mieszkin S."/>
            <person name="Pouder E."/>
            <person name="Uroz S."/>
            <person name="Simon-Colin C."/>
            <person name="Alain K."/>
        </authorList>
    </citation>
    <scope>NUCLEOTIDE SEQUENCE [LARGE SCALE GENOMIC DNA]</scope>
    <source>
        <strain evidence="3 4">HW T5.17</strain>
    </source>
</reference>
<dbReference type="HAMAP" id="MF_00469">
    <property type="entry name" value="TrhO"/>
    <property type="match status" value="1"/>
</dbReference>
<comment type="function">
    <text evidence="1">Catalyzes oxygen-dependent 5-hydroxyuridine (ho5U) modification at position 34 in tRNAs.</text>
</comment>
<evidence type="ECO:0000259" key="2">
    <source>
        <dbReference type="PROSITE" id="PS50206"/>
    </source>
</evidence>
<dbReference type="GO" id="GO:0006400">
    <property type="term" value="P:tRNA modification"/>
    <property type="evidence" value="ECO:0007669"/>
    <property type="project" value="UniProtKB-UniRule"/>
</dbReference>
<comment type="caution">
    <text evidence="3">The sequence shown here is derived from an EMBL/GenBank/DDBJ whole genome shotgun (WGS) entry which is preliminary data.</text>
</comment>
<dbReference type="Proteomes" id="UP000721844">
    <property type="component" value="Unassembled WGS sequence"/>
</dbReference>
<dbReference type="CDD" id="cd01518">
    <property type="entry name" value="RHOD_YceA"/>
    <property type="match status" value="1"/>
</dbReference>
<feature type="domain" description="Rhodanese" evidence="2">
    <location>
        <begin position="121"/>
        <end position="215"/>
    </location>
</feature>
<evidence type="ECO:0000313" key="3">
    <source>
        <dbReference type="EMBL" id="MCB8883772.1"/>
    </source>
</evidence>
<evidence type="ECO:0000313" key="4">
    <source>
        <dbReference type="Proteomes" id="UP000721844"/>
    </source>
</evidence>
<dbReference type="InterPro" id="IPR001763">
    <property type="entry name" value="Rhodanese-like_dom"/>
</dbReference>
<dbReference type="PANTHER" id="PTHR43268:SF3">
    <property type="entry name" value="RHODANESE-LIKE DOMAIN-CONTAINING PROTEIN 7-RELATED"/>
    <property type="match status" value="1"/>
</dbReference>
<dbReference type="NCBIfam" id="NF001136">
    <property type="entry name" value="PRK00142.1-4"/>
    <property type="match status" value="1"/>
</dbReference>
<organism evidence="3 4">
    <name type="scientific">Acidisoma cellulosilyticum</name>
    <dbReference type="NCBI Taxonomy" id="2802395"/>
    <lineage>
        <taxon>Bacteria</taxon>
        <taxon>Pseudomonadati</taxon>
        <taxon>Pseudomonadota</taxon>
        <taxon>Alphaproteobacteria</taxon>
        <taxon>Acetobacterales</taxon>
        <taxon>Acidocellaceae</taxon>
        <taxon>Acidisoma</taxon>
    </lineage>
</organism>
<dbReference type="Gene3D" id="3.40.250.10">
    <property type="entry name" value="Rhodanese-like domain"/>
    <property type="match status" value="1"/>
</dbReference>
<proteinExistence type="inferred from homology"/>